<evidence type="ECO:0000256" key="6">
    <source>
        <dbReference type="RuleBase" id="RU366058"/>
    </source>
</evidence>
<keyword evidence="2 6" id="KW-1003">Cell membrane</keyword>
<evidence type="ECO:0000256" key="2">
    <source>
        <dbReference type="ARBA" id="ARBA00022475"/>
    </source>
</evidence>
<evidence type="ECO:0000256" key="5">
    <source>
        <dbReference type="ARBA" id="ARBA00023136"/>
    </source>
</evidence>
<comment type="similarity">
    <text evidence="6">Belongs to the TVP38/TMEM64 family.</text>
</comment>
<feature type="transmembrane region" description="Helical" evidence="6">
    <location>
        <begin position="9"/>
        <end position="28"/>
    </location>
</feature>
<gene>
    <name evidence="8" type="ORF">AX760_24130</name>
</gene>
<dbReference type="InterPro" id="IPR015414">
    <property type="entry name" value="TMEM64"/>
</dbReference>
<name>A0A657LME7_9HYPH</name>
<sequence>MTSPARKAALGIGVIVLLIAILGLVPAVREAIGAIASEDSVAEAAGRIGPLAIVVLMALAIVISPIPSGPIAMAAGAIYGASEGALLSSAGAVLGAMIAFNLSRHFGRGAVDSLSNPIAIWICRSRSQTKLMVLVFASRLIPFISFDLISYAAGLTNLTQARFAVATSLGVIPMAFAFAVMGTGVAKSGPWSVAAAACLVTLLVPLVMWLIGMNKASGRV</sequence>
<feature type="transmembrane region" description="Helical" evidence="6">
    <location>
        <begin position="191"/>
        <end position="211"/>
    </location>
</feature>
<dbReference type="OrthoDB" id="370799at2"/>
<evidence type="ECO:0000313" key="9">
    <source>
        <dbReference type="Proteomes" id="UP000182661"/>
    </source>
</evidence>
<comment type="caution">
    <text evidence="8">The sequence shown here is derived from an EMBL/GenBank/DDBJ whole genome shotgun (WGS) entry which is preliminary data.</text>
</comment>
<feature type="domain" description="VTT" evidence="7">
    <location>
        <begin position="66"/>
        <end position="182"/>
    </location>
</feature>
<dbReference type="GO" id="GO:0005886">
    <property type="term" value="C:plasma membrane"/>
    <property type="evidence" value="ECO:0007669"/>
    <property type="project" value="UniProtKB-SubCell"/>
</dbReference>
<dbReference type="Proteomes" id="UP000182661">
    <property type="component" value="Unassembled WGS sequence"/>
</dbReference>
<evidence type="ECO:0000256" key="4">
    <source>
        <dbReference type="ARBA" id="ARBA00022989"/>
    </source>
</evidence>
<comment type="subcellular location">
    <subcellularLocation>
        <location evidence="1 6">Cell membrane</location>
        <topology evidence="1 6">Multi-pass membrane protein</topology>
    </subcellularLocation>
</comment>
<evidence type="ECO:0000256" key="3">
    <source>
        <dbReference type="ARBA" id="ARBA00022692"/>
    </source>
</evidence>
<proteinExistence type="inferred from homology"/>
<keyword evidence="9" id="KW-1185">Reference proteome</keyword>
<feature type="transmembrane region" description="Helical" evidence="6">
    <location>
        <begin position="78"/>
        <end position="100"/>
    </location>
</feature>
<keyword evidence="3 6" id="KW-0812">Transmembrane</keyword>
<feature type="transmembrane region" description="Helical" evidence="6">
    <location>
        <begin position="163"/>
        <end position="185"/>
    </location>
</feature>
<evidence type="ECO:0000259" key="7">
    <source>
        <dbReference type="Pfam" id="PF09335"/>
    </source>
</evidence>
<keyword evidence="4 6" id="KW-1133">Transmembrane helix</keyword>
<reference evidence="8 9" key="1">
    <citation type="submission" date="2016-02" db="EMBL/GenBank/DDBJ databases">
        <title>Genome sequencing of a beta-galactosidase producing bacteria Rhizobium sp. 59.</title>
        <authorList>
            <person name="Wang D."/>
            <person name="Kot W."/>
            <person name="Qin Y."/>
            <person name="Hansen L."/>
            <person name="Naqvi K."/>
            <person name="Rensing C."/>
        </authorList>
    </citation>
    <scope>NUCLEOTIDE SEQUENCE [LARGE SCALE GENOMIC DNA]</scope>
    <source>
        <strain evidence="8 9">59</strain>
    </source>
</reference>
<feature type="transmembrane region" description="Helical" evidence="6">
    <location>
        <begin position="131"/>
        <end position="151"/>
    </location>
</feature>
<protein>
    <recommendedName>
        <fullName evidence="6">TVP38/TMEM64 family membrane protein</fullName>
    </recommendedName>
</protein>
<dbReference type="Pfam" id="PF09335">
    <property type="entry name" value="VTT_dom"/>
    <property type="match status" value="1"/>
</dbReference>
<evidence type="ECO:0000256" key="1">
    <source>
        <dbReference type="ARBA" id="ARBA00004651"/>
    </source>
</evidence>
<feature type="transmembrane region" description="Helical" evidence="6">
    <location>
        <begin position="48"/>
        <end position="66"/>
    </location>
</feature>
<dbReference type="AlphaFoldDB" id="A0A657LME7"/>
<dbReference type="EMBL" id="LSRP01000138">
    <property type="protein sequence ID" value="OJF90679.1"/>
    <property type="molecule type" value="Genomic_DNA"/>
</dbReference>
<organism evidence="8 9">
    <name type="scientific">Pararhizobium antarcticum</name>
    <dbReference type="NCBI Taxonomy" id="1798805"/>
    <lineage>
        <taxon>Bacteria</taxon>
        <taxon>Pseudomonadati</taxon>
        <taxon>Pseudomonadota</taxon>
        <taxon>Alphaproteobacteria</taxon>
        <taxon>Hyphomicrobiales</taxon>
        <taxon>Rhizobiaceae</taxon>
        <taxon>Rhizobium/Agrobacterium group</taxon>
        <taxon>Pararhizobium</taxon>
    </lineage>
</organism>
<dbReference type="PANTHER" id="PTHR12677:SF59">
    <property type="entry name" value="GOLGI APPARATUS MEMBRANE PROTEIN TVP38-RELATED"/>
    <property type="match status" value="1"/>
</dbReference>
<dbReference type="InterPro" id="IPR032816">
    <property type="entry name" value="VTT_dom"/>
</dbReference>
<dbReference type="RefSeq" id="WP_071835493.1">
    <property type="nucleotide sequence ID" value="NZ_LSRP01000138.1"/>
</dbReference>
<dbReference type="PANTHER" id="PTHR12677">
    <property type="entry name" value="GOLGI APPARATUS MEMBRANE PROTEIN TVP38-RELATED"/>
    <property type="match status" value="1"/>
</dbReference>
<accession>A0A657LME7</accession>
<keyword evidence="5 6" id="KW-0472">Membrane</keyword>
<evidence type="ECO:0000313" key="8">
    <source>
        <dbReference type="EMBL" id="OJF90679.1"/>
    </source>
</evidence>